<organism evidence="3 4">
    <name type="scientific">Patella caerulea</name>
    <name type="common">Rayed Mediterranean limpet</name>
    <dbReference type="NCBI Taxonomy" id="87958"/>
    <lineage>
        <taxon>Eukaryota</taxon>
        <taxon>Metazoa</taxon>
        <taxon>Spiralia</taxon>
        <taxon>Lophotrochozoa</taxon>
        <taxon>Mollusca</taxon>
        <taxon>Gastropoda</taxon>
        <taxon>Patellogastropoda</taxon>
        <taxon>Patelloidea</taxon>
        <taxon>Patellidae</taxon>
        <taxon>Patella</taxon>
    </lineage>
</organism>
<evidence type="ECO:0000256" key="2">
    <source>
        <dbReference type="SAM" id="MobiDB-lite"/>
    </source>
</evidence>
<feature type="region of interest" description="Disordered" evidence="2">
    <location>
        <begin position="1"/>
        <end position="37"/>
    </location>
</feature>
<dbReference type="Proteomes" id="UP001347796">
    <property type="component" value="Unassembled WGS sequence"/>
</dbReference>
<reference evidence="3 4" key="1">
    <citation type="submission" date="2024-01" db="EMBL/GenBank/DDBJ databases">
        <title>The genome of the rayed Mediterranean limpet Patella caerulea (Linnaeus, 1758).</title>
        <authorList>
            <person name="Anh-Thu Weber A."/>
            <person name="Halstead-Nussloch G."/>
        </authorList>
    </citation>
    <scope>NUCLEOTIDE SEQUENCE [LARGE SCALE GENOMIC DNA]</scope>
    <source>
        <strain evidence="3">AATW-2023a</strain>
        <tissue evidence="3">Whole specimen</tissue>
    </source>
</reference>
<name>A0AAN8G9G9_PATCE</name>
<sequence>MSVQPDTLPGVPDNGGPPVYNTGVQQQPVHHQPMPYQPQQYGGPPVIGHQPSTNTTVIINQQVPMRPALRPWSSGLFSCFEDGMICALAFFCPECFACHLASQAGESCCLPCCVPGWLVSLRAHIRGRHQIEGSIMNDCCTVGCCYQCAMCQLARELKNAKSNGQY</sequence>
<evidence type="ECO:0000313" key="3">
    <source>
        <dbReference type="EMBL" id="KAK6166401.1"/>
    </source>
</evidence>
<evidence type="ECO:0000313" key="4">
    <source>
        <dbReference type="Proteomes" id="UP001347796"/>
    </source>
</evidence>
<dbReference type="Pfam" id="PF04749">
    <property type="entry name" value="PLAC8"/>
    <property type="match status" value="1"/>
</dbReference>
<protein>
    <recommendedName>
        <fullName evidence="5">Cornifelin</fullName>
    </recommendedName>
</protein>
<evidence type="ECO:0000256" key="1">
    <source>
        <dbReference type="ARBA" id="ARBA00009024"/>
    </source>
</evidence>
<keyword evidence="4" id="KW-1185">Reference proteome</keyword>
<dbReference type="PANTHER" id="PTHR15907">
    <property type="entry name" value="DUF614 FAMILY PROTEIN-RELATED"/>
    <property type="match status" value="1"/>
</dbReference>
<dbReference type="AlphaFoldDB" id="A0AAN8G9G9"/>
<proteinExistence type="inferred from homology"/>
<dbReference type="EMBL" id="JAZGQO010000021">
    <property type="protein sequence ID" value="KAK6166401.1"/>
    <property type="molecule type" value="Genomic_DNA"/>
</dbReference>
<comment type="caution">
    <text evidence="3">The sequence shown here is derived from an EMBL/GenBank/DDBJ whole genome shotgun (WGS) entry which is preliminary data.</text>
</comment>
<dbReference type="NCBIfam" id="TIGR01571">
    <property type="entry name" value="A_thal_Cys_rich"/>
    <property type="match status" value="1"/>
</dbReference>
<comment type="similarity">
    <text evidence="1">Belongs to the cornifelin family.</text>
</comment>
<dbReference type="InterPro" id="IPR006461">
    <property type="entry name" value="PLAC_motif_containing"/>
</dbReference>
<accession>A0AAN8G9G9</accession>
<feature type="compositionally biased region" description="Low complexity" evidence="2">
    <location>
        <begin position="23"/>
        <end position="37"/>
    </location>
</feature>
<gene>
    <name evidence="3" type="ORF">SNE40_023102</name>
</gene>
<evidence type="ECO:0008006" key="5">
    <source>
        <dbReference type="Google" id="ProtNLM"/>
    </source>
</evidence>